<dbReference type="Pfam" id="PF10715">
    <property type="entry name" value="REGB_T4"/>
    <property type="match status" value="1"/>
</dbReference>
<evidence type="ECO:0000313" key="1">
    <source>
        <dbReference type="EMBL" id="ASU00739.1"/>
    </source>
</evidence>
<dbReference type="KEGG" id="vg:40089560"/>
<dbReference type="EMBL" id="MF479730">
    <property type="protein sequence ID" value="ASU00739.1"/>
    <property type="molecule type" value="Genomic_DNA"/>
</dbReference>
<keyword evidence="2" id="KW-1185">Reference proteome</keyword>
<accession>A0A223LGW4</accession>
<dbReference type="InterPro" id="IPR019653">
    <property type="entry name" value="T4_endoribonuclease_RegB"/>
</dbReference>
<reference evidence="1 2" key="1">
    <citation type="submission" date="2017-07" db="EMBL/GenBank/DDBJ databases">
        <title>In vitro design and evaluation of phage cocktails against multidrug-resistant Aeromonas salmonicida.</title>
        <authorList>
            <person name="Chen L."/>
            <person name="Yuan S."/>
            <person name="Ma Y."/>
        </authorList>
    </citation>
    <scope>NUCLEOTIDE SEQUENCE [LARGE SCALE GENOMIC DNA]</scope>
</reference>
<dbReference type="RefSeq" id="YP_009613190.1">
    <property type="nucleotide sequence ID" value="NC_042019.1"/>
</dbReference>
<organism evidence="1 2">
    <name type="scientific">Aeromonas phage AS-gz</name>
    <dbReference type="NCBI Taxonomy" id="2026082"/>
    <lineage>
        <taxon>Viruses</taxon>
        <taxon>Duplodnaviria</taxon>
        <taxon>Heunggongvirae</taxon>
        <taxon>Uroviricota</taxon>
        <taxon>Caudoviricetes</taxon>
        <taxon>Pantevenvirales</taxon>
        <taxon>Straboviridae</taxon>
        <taxon>Tulanevirus</taxon>
        <taxon>Tulanevirus asgz</taxon>
    </lineage>
</organism>
<dbReference type="Proteomes" id="UP000221110">
    <property type="component" value="Segment"/>
</dbReference>
<sequence>MNRYKLRRILEAEFKEINRKIEEARLASGHGHRFHLEYTYHFIDDLLLRNINVDDTLCLIKGLKEKIHEVDEYMSLPYPPHLDEKRVEGVEYRPIRLEITNGSLWIGITPSKIPPSSEYSSSLTCRMAIVNSRRLTSNVTTKVIKMEGL</sequence>
<evidence type="ECO:0000313" key="2">
    <source>
        <dbReference type="Proteomes" id="UP000221110"/>
    </source>
</evidence>
<proteinExistence type="predicted"/>
<name>A0A223LGW4_9CAUD</name>
<dbReference type="GeneID" id="40089560"/>
<protein>
    <submittedName>
        <fullName evidence="1">Site-specific RNase</fullName>
    </submittedName>
</protein>